<proteinExistence type="predicted"/>
<dbReference type="EMBL" id="CP113361">
    <property type="protein sequence ID" value="WAI00540.1"/>
    <property type="molecule type" value="Genomic_DNA"/>
</dbReference>
<organism evidence="2 3">
    <name type="scientific">Methanogenium organophilum</name>
    <dbReference type="NCBI Taxonomy" id="2199"/>
    <lineage>
        <taxon>Archaea</taxon>
        <taxon>Methanobacteriati</taxon>
        <taxon>Methanobacteriota</taxon>
        <taxon>Stenosarchaea group</taxon>
        <taxon>Methanomicrobia</taxon>
        <taxon>Methanomicrobiales</taxon>
        <taxon>Methanomicrobiaceae</taxon>
        <taxon>Methanogenium</taxon>
    </lineage>
</organism>
<protein>
    <submittedName>
        <fullName evidence="2">Transporter substrate-binding domain-containing protein</fullName>
    </submittedName>
</protein>
<dbReference type="PANTHER" id="PTHR38834">
    <property type="entry name" value="PERIPLASMIC SUBSTRATE BINDING PROTEIN FAMILY 3"/>
    <property type="match status" value="1"/>
</dbReference>
<accession>A0A9X9S2Y9</accession>
<dbReference type="KEGG" id="mou:OU421_08870"/>
<evidence type="ECO:0000313" key="2">
    <source>
        <dbReference type="EMBL" id="WAI00540.1"/>
    </source>
</evidence>
<dbReference type="PROSITE" id="PS51257">
    <property type="entry name" value="PROKAR_LIPOPROTEIN"/>
    <property type="match status" value="1"/>
</dbReference>
<dbReference type="Gene3D" id="3.30.450.20">
    <property type="entry name" value="PAS domain"/>
    <property type="match status" value="1"/>
</dbReference>
<dbReference type="InterPro" id="IPR004010">
    <property type="entry name" value="Double_Cache_2"/>
</dbReference>
<feature type="domain" description="Solute-binding protein family 3/N-terminal" evidence="1">
    <location>
        <begin position="47"/>
        <end position="277"/>
    </location>
</feature>
<dbReference type="InterPro" id="IPR001638">
    <property type="entry name" value="Solute-binding_3/MltF_N"/>
</dbReference>
<gene>
    <name evidence="2" type="ORF">OU421_08870</name>
</gene>
<dbReference type="AlphaFoldDB" id="A0A9X9S2Y9"/>
<dbReference type="SUPFAM" id="SSF53850">
    <property type="entry name" value="Periplasmic binding protein-like II"/>
    <property type="match status" value="1"/>
</dbReference>
<evidence type="ECO:0000313" key="3">
    <source>
        <dbReference type="Proteomes" id="UP001163096"/>
    </source>
</evidence>
<dbReference type="SMART" id="SM00062">
    <property type="entry name" value="PBPb"/>
    <property type="match status" value="1"/>
</dbReference>
<dbReference type="Pfam" id="PF00497">
    <property type="entry name" value="SBP_bac_3"/>
    <property type="match status" value="1"/>
</dbReference>
<evidence type="ECO:0000259" key="1">
    <source>
        <dbReference type="SMART" id="SM00062"/>
    </source>
</evidence>
<dbReference type="Pfam" id="PF08269">
    <property type="entry name" value="dCache_2"/>
    <property type="match status" value="1"/>
</dbReference>
<name>A0A9X9S2Y9_METOG</name>
<dbReference type="GeneID" id="76835210"/>
<sequence>MLSPRNHASLYLILLLGAILFVCGCVNEQPGESVPATTVPVTGTIESLSFYTTEMPPYNYEENGSLKGISVELLELATEEMGTNVSREELQLLSWSEGYQAVLDQKNSMIFTIARLPSRETSFKWAGPIMTAHTVIFARQGSGIEIDDPGDLQNYRIGVETDDAAIPQLLDIGVDESQIVQVLNATLLVSMLRDGDIDLWAYGEVSGRYFAEQVTGDASGIEVVYSFPYVPLYYAFSLDVPDATVQSFQQALDAVKTAREPGYSEFERILYRYLGVGCYRNVTSDAEVMALANLTAEAIEQDAQGTFRKINEGEAPYLDPENPARYVFVYDTDLVLVANADNPASVGNNFQGLVDVTGTPFRDEIRSGALQNGTGWVEYVFLDPEESGLYNKMTFYRLTQGSDGQQYIVCSGKYKDCGS</sequence>
<dbReference type="Gene3D" id="3.40.190.10">
    <property type="entry name" value="Periplasmic binding protein-like II"/>
    <property type="match status" value="2"/>
</dbReference>
<reference evidence="2" key="1">
    <citation type="submission" date="2022-11" db="EMBL/GenBank/DDBJ databases">
        <title>Complete genome sequence of Methanogenium organophilum DSM 3596.</title>
        <authorList>
            <person name="Chen S.-C."/>
            <person name="Lai S.-J."/>
            <person name="You Y.-T."/>
        </authorList>
    </citation>
    <scope>NUCLEOTIDE SEQUENCE</scope>
    <source>
        <strain evidence="2">DSM 3596</strain>
    </source>
</reference>
<dbReference type="Proteomes" id="UP001163096">
    <property type="component" value="Chromosome"/>
</dbReference>
<dbReference type="RefSeq" id="WP_268185742.1">
    <property type="nucleotide sequence ID" value="NZ_CP113361.1"/>
</dbReference>
<keyword evidence="3" id="KW-1185">Reference proteome</keyword>
<dbReference type="PANTHER" id="PTHR38834:SF3">
    <property type="entry name" value="SOLUTE-BINDING PROTEIN FAMILY 3_N-TERMINAL DOMAIN-CONTAINING PROTEIN"/>
    <property type="match status" value="1"/>
</dbReference>